<evidence type="ECO:0000313" key="7">
    <source>
        <dbReference type="EMBL" id="EMR01356.1"/>
    </source>
</evidence>
<keyword evidence="4" id="KW-0255">Endonuclease</keyword>
<keyword evidence="2" id="KW-0819">tRNA processing</keyword>
<evidence type="ECO:0000256" key="2">
    <source>
        <dbReference type="ARBA" id="ARBA00022694"/>
    </source>
</evidence>
<dbReference type="PATRIC" id="fig|1279009.4.peg.3558"/>
<proteinExistence type="predicted"/>
<keyword evidence="8" id="KW-1185">Reference proteome</keyword>
<gene>
    <name evidence="7" type="ORF">ADICEAN_03513</name>
</gene>
<dbReference type="SUPFAM" id="SSF54211">
    <property type="entry name" value="Ribosomal protein S5 domain 2-like"/>
    <property type="match status" value="1"/>
</dbReference>
<evidence type="ECO:0000256" key="4">
    <source>
        <dbReference type="ARBA" id="ARBA00022759"/>
    </source>
</evidence>
<name>M7N2C1_9BACT</name>
<dbReference type="EMBL" id="AODQ01000122">
    <property type="protein sequence ID" value="EMR01356.1"/>
    <property type="molecule type" value="Genomic_DNA"/>
</dbReference>
<dbReference type="Pfam" id="PF00825">
    <property type="entry name" value="Ribonuclease_P"/>
    <property type="match status" value="1"/>
</dbReference>
<dbReference type="GO" id="GO:0008033">
    <property type="term" value="P:tRNA processing"/>
    <property type="evidence" value="ECO:0007669"/>
    <property type="project" value="UniProtKB-KW"/>
</dbReference>
<evidence type="ECO:0000256" key="5">
    <source>
        <dbReference type="ARBA" id="ARBA00022801"/>
    </source>
</evidence>
<dbReference type="AlphaFoldDB" id="M7N2C1"/>
<dbReference type="GO" id="GO:0000049">
    <property type="term" value="F:tRNA binding"/>
    <property type="evidence" value="ECO:0007669"/>
    <property type="project" value="InterPro"/>
</dbReference>
<evidence type="ECO:0000256" key="1">
    <source>
        <dbReference type="ARBA" id="ARBA00002663"/>
    </source>
</evidence>
<dbReference type="InterPro" id="IPR000100">
    <property type="entry name" value="RNase_P"/>
</dbReference>
<evidence type="ECO:0000256" key="3">
    <source>
        <dbReference type="ARBA" id="ARBA00022722"/>
    </source>
</evidence>
<evidence type="ECO:0000313" key="8">
    <source>
        <dbReference type="Proteomes" id="UP000011910"/>
    </source>
</evidence>
<reference evidence="7 8" key="1">
    <citation type="journal article" date="2013" name="Genome Announc.">
        <title>Draft Genome Sequence of Cesiribacter andamanensis Strain AMV16T, Isolated from a Soil Sample from a Mud Volcano in the Andaman Islands, India.</title>
        <authorList>
            <person name="Shivaji S."/>
            <person name="Ara S."/>
            <person name="Begum Z."/>
            <person name="Srinivas T.N."/>
            <person name="Singh A."/>
            <person name="Kumar Pinnaka A."/>
        </authorList>
    </citation>
    <scope>NUCLEOTIDE SEQUENCE [LARGE SCALE GENOMIC DNA]</scope>
    <source>
        <strain evidence="7 8">AMV16</strain>
    </source>
</reference>
<dbReference type="InterPro" id="IPR020539">
    <property type="entry name" value="RNase_P_CS"/>
</dbReference>
<accession>M7N2C1</accession>
<dbReference type="Proteomes" id="UP000011910">
    <property type="component" value="Unassembled WGS sequence"/>
</dbReference>
<organism evidence="7 8">
    <name type="scientific">Cesiribacter andamanensis AMV16</name>
    <dbReference type="NCBI Taxonomy" id="1279009"/>
    <lineage>
        <taxon>Bacteria</taxon>
        <taxon>Pseudomonadati</taxon>
        <taxon>Bacteroidota</taxon>
        <taxon>Cytophagia</taxon>
        <taxon>Cytophagales</taxon>
        <taxon>Cesiribacteraceae</taxon>
        <taxon>Cesiribacter</taxon>
    </lineage>
</organism>
<sequence>MLYLPLSEADALQALRPALAEGLAQPPRAQILITVPKRAFKKAVARNLLKRRLREAYRRNKHLLAGNASYFYWVLCTLVKNKSLTGSWRLN</sequence>
<dbReference type="PROSITE" id="PS00648">
    <property type="entry name" value="RIBONUCLEASE_P"/>
    <property type="match status" value="1"/>
</dbReference>
<keyword evidence="5" id="KW-0378">Hydrolase</keyword>
<comment type="caution">
    <text evidence="7">The sequence shown here is derived from an EMBL/GenBank/DDBJ whole genome shotgun (WGS) entry which is preliminary data.</text>
</comment>
<dbReference type="GO" id="GO:0004526">
    <property type="term" value="F:ribonuclease P activity"/>
    <property type="evidence" value="ECO:0007669"/>
    <property type="project" value="InterPro"/>
</dbReference>
<dbReference type="InterPro" id="IPR014721">
    <property type="entry name" value="Ribsml_uS5_D2-typ_fold_subgr"/>
</dbReference>
<keyword evidence="3" id="KW-0540">Nuclease</keyword>
<dbReference type="InterPro" id="IPR020568">
    <property type="entry name" value="Ribosomal_Su5_D2-typ_SF"/>
</dbReference>
<comment type="function">
    <text evidence="1">RNaseP catalyzes the removal of the 5'-leader sequence from pre-tRNA to produce the mature 5'-terminus. It can also cleave other RNA substrates such as 4.5S RNA. The protein component plays an auxiliary but essential role in vivo by binding to the 5'-leader sequence and broadening the substrate specificity of the ribozyme.</text>
</comment>
<protein>
    <submittedName>
        <fullName evidence="7">Ribonuclease P</fullName>
    </submittedName>
</protein>
<keyword evidence="6" id="KW-0694">RNA-binding</keyword>
<evidence type="ECO:0000256" key="6">
    <source>
        <dbReference type="ARBA" id="ARBA00022884"/>
    </source>
</evidence>
<dbReference type="Gene3D" id="3.30.230.10">
    <property type="match status" value="1"/>
</dbReference>
<dbReference type="STRING" id="1279009.ADICEAN_03513"/>